<dbReference type="Pfam" id="PF00172">
    <property type="entry name" value="Zn_clus"/>
    <property type="match status" value="1"/>
</dbReference>
<dbReference type="GO" id="GO:0000981">
    <property type="term" value="F:DNA-binding transcription factor activity, RNA polymerase II-specific"/>
    <property type="evidence" value="ECO:0007669"/>
    <property type="project" value="InterPro"/>
</dbReference>
<dbReference type="PROSITE" id="PS50048">
    <property type="entry name" value="ZN2_CY6_FUNGAL_2"/>
    <property type="match status" value="1"/>
</dbReference>
<feature type="compositionally biased region" description="Polar residues" evidence="4">
    <location>
        <begin position="650"/>
        <end position="669"/>
    </location>
</feature>
<dbReference type="OrthoDB" id="424974at2759"/>
<dbReference type="CDD" id="cd12148">
    <property type="entry name" value="fungal_TF_MHR"/>
    <property type="match status" value="1"/>
</dbReference>
<accession>A0A9P7S3J1</accession>
<dbReference type="EMBL" id="CM032184">
    <property type="protein sequence ID" value="KAG7093883.1"/>
    <property type="molecule type" value="Genomic_DNA"/>
</dbReference>
<keyword evidence="2" id="KW-0479">Metal-binding</keyword>
<keyword evidence="3" id="KW-0539">Nucleus</keyword>
<dbReference type="GO" id="GO:0005634">
    <property type="term" value="C:nucleus"/>
    <property type="evidence" value="ECO:0007669"/>
    <property type="project" value="UniProtKB-SubCell"/>
</dbReference>
<dbReference type="SUPFAM" id="SSF57701">
    <property type="entry name" value="Zn2/Cys6 DNA-binding domain"/>
    <property type="match status" value="1"/>
</dbReference>
<dbReference type="InterPro" id="IPR050613">
    <property type="entry name" value="Sec_Metabolite_Reg"/>
</dbReference>
<dbReference type="KEGG" id="more:E1B28_007522"/>
<gene>
    <name evidence="6" type="ORF">E1B28_007522</name>
</gene>
<dbReference type="InterPro" id="IPR007219">
    <property type="entry name" value="XnlR_reg_dom"/>
</dbReference>
<evidence type="ECO:0000256" key="4">
    <source>
        <dbReference type="SAM" id="MobiDB-lite"/>
    </source>
</evidence>
<feature type="region of interest" description="Disordered" evidence="4">
    <location>
        <begin position="648"/>
        <end position="690"/>
    </location>
</feature>
<evidence type="ECO:0000313" key="6">
    <source>
        <dbReference type="EMBL" id="KAG7093883.1"/>
    </source>
</evidence>
<evidence type="ECO:0000259" key="5">
    <source>
        <dbReference type="PROSITE" id="PS50048"/>
    </source>
</evidence>
<protein>
    <recommendedName>
        <fullName evidence="5">Zn(2)-C6 fungal-type domain-containing protein</fullName>
    </recommendedName>
</protein>
<proteinExistence type="predicted"/>
<dbReference type="GO" id="GO:0006351">
    <property type="term" value="P:DNA-templated transcription"/>
    <property type="evidence" value="ECO:0007669"/>
    <property type="project" value="InterPro"/>
</dbReference>
<dbReference type="SMART" id="SM00906">
    <property type="entry name" value="Fungal_trans"/>
    <property type="match status" value="1"/>
</dbReference>
<name>A0A9P7S3J1_9AGAR</name>
<dbReference type="Pfam" id="PF04082">
    <property type="entry name" value="Fungal_trans"/>
    <property type="match status" value="1"/>
</dbReference>
<dbReference type="AlphaFoldDB" id="A0A9P7S3J1"/>
<evidence type="ECO:0000256" key="3">
    <source>
        <dbReference type="ARBA" id="ARBA00023242"/>
    </source>
</evidence>
<dbReference type="GO" id="GO:0003677">
    <property type="term" value="F:DNA binding"/>
    <property type="evidence" value="ECO:0007669"/>
    <property type="project" value="InterPro"/>
</dbReference>
<comment type="subcellular location">
    <subcellularLocation>
        <location evidence="1">Nucleus</location>
    </subcellularLocation>
</comment>
<dbReference type="InterPro" id="IPR036864">
    <property type="entry name" value="Zn2-C6_fun-type_DNA-bd_sf"/>
</dbReference>
<reference evidence="6" key="1">
    <citation type="journal article" date="2021" name="Genome Biol. Evol.">
        <title>The assembled and annotated genome of the fairy-ring fungus Marasmius oreades.</title>
        <authorList>
            <person name="Hiltunen M."/>
            <person name="Ament-Velasquez S.L."/>
            <person name="Johannesson H."/>
        </authorList>
    </citation>
    <scope>NUCLEOTIDE SEQUENCE</scope>
    <source>
        <strain evidence="6">03SP1</strain>
    </source>
</reference>
<dbReference type="GeneID" id="66076598"/>
<feature type="domain" description="Zn(2)-C6 fungal-type" evidence="5">
    <location>
        <begin position="22"/>
        <end position="51"/>
    </location>
</feature>
<dbReference type="Gene3D" id="4.10.240.10">
    <property type="entry name" value="Zn(2)-C6 fungal-type DNA-binding domain"/>
    <property type="match status" value="1"/>
</dbReference>
<sequence>MSSTGESKRTVEMGISRKPGLSCAECRRSKLKCDRAFPCQACIRRGCAGICPDGTLSATKGNKVLAAHAQKLAEQVRSLTTRVRELEIALAENSNGGSSLLHLHDPRENSPTEIDALYEKGFQVVSESMGSLSIGSQGQANYHGESAATEYLKELLPLAEETWDAAEHPERLTLPYEILELMNAFPFGLKSAQHAKLLFAQFLPSRSRADYILDLYYKWVAWMYDPITRNELESDILDHLYHDPTYLDVERVHSHRLSALFVVLAAGITYDPSPDSKSVAKRYYALAKAALSLDPISKEVTCATIQSLLVMFRYHYNLDRSSNETRWLIIGVCSRVGLKIGLHRDSSGWGLDPEEQQRRRRLFWELYMNDTWTSIVNGRPPSVMIQHTDCQFPEDLEPLIKPNGETEMGWHTWKARYAASCLSISVQHIFITKKLPYTALLDLDKKIRMFPVPSHLQAPLNASDTGCSWSTDPGRAMQQYCLLCERESNLLYLHRSFFAQALREDASNPLRTRYAPSLMATYRSACRLISSLKSLYPNHPAFTETSWFFWSGVFSSCIVLGGLVAESPGCSLSQDALKEFEEALPFFQEGSRFCRPPNTLTILQTLLERAQHTYSAFLNGKGRQIGPTPSSGVSENPDVFEVLGGRPSVITHSTSNSNSPESTHNQSSPPRMDEPSMVSSGPPAGQIMDYYDGLALDTPPQELPPYSLPTNHGAVGVPDALAYPQSHLAYPVQYQGNPPAVALSNNGGRTAERYYPQHSVPPYYSPPPETPSFYQQPVAYNVHPQQRVQTYDYPGSTQTQDEIWRDFAREIGIDYN</sequence>
<evidence type="ECO:0000313" key="7">
    <source>
        <dbReference type="Proteomes" id="UP001049176"/>
    </source>
</evidence>
<dbReference type="PANTHER" id="PTHR31001:SF56">
    <property type="entry name" value="ZN(2)-C6 FUNGAL-TYPE DOMAIN-CONTAINING PROTEIN"/>
    <property type="match status" value="1"/>
</dbReference>
<dbReference type="Proteomes" id="UP001049176">
    <property type="component" value="Chromosome 4"/>
</dbReference>
<dbReference type="InterPro" id="IPR001138">
    <property type="entry name" value="Zn2Cys6_DnaBD"/>
</dbReference>
<dbReference type="RefSeq" id="XP_043010353.1">
    <property type="nucleotide sequence ID" value="XM_043152267.1"/>
</dbReference>
<organism evidence="6 7">
    <name type="scientific">Marasmius oreades</name>
    <name type="common">fairy-ring Marasmius</name>
    <dbReference type="NCBI Taxonomy" id="181124"/>
    <lineage>
        <taxon>Eukaryota</taxon>
        <taxon>Fungi</taxon>
        <taxon>Dikarya</taxon>
        <taxon>Basidiomycota</taxon>
        <taxon>Agaricomycotina</taxon>
        <taxon>Agaricomycetes</taxon>
        <taxon>Agaricomycetidae</taxon>
        <taxon>Agaricales</taxon>
        <taxon>Marasmiineae</taxon>
        <taxon>Marasmiaceae</taxon>
        <taxon>Marasmius</taxon>
    </lineage>
</organism>
<dbReference type="PROSITE" id="PS00463">
    <property type="entry name" value="ZN2_CY6_FUNGAL_1"/>
    <property type="match status" value="1"/>
</dbReference>
<dbReference type="GO" id="GO:0008270">
    <property type="term" value="F:zinc ion binding"/>
    <property type="evidence" value="ECO:0007669"/>
    <property type="project" value="InterPro"/>
</dbReference>
<keyword evidence="7" id="KW-1185">Reference proteome</keyword>
<evidence type="ECO:0000256" key="1">
    <source>
        <dbReference type="ARBA" id="ARBA00004123"/>
    </source>
</evidence>
<dbReference type="SMART" id="SM00066">
    <property type="entry name" value="GAL4"/>
    <property type="match status" value="1"/>
</dbReference>
<comment type="caution">
    <text evidence="6">The sequence shown here is derived from an EMBL/GenBank/DDBJ whole genome shotgun (WGS) entry which is preliminary data.</text>
</comment>
<dbReference type="PANTHER" id="PTHR31001">
    <property type="entry name" value="UNCHARACTERIZED TRANSCRIPTIONAL REGULATORY PROTEIN"/>
    <property type="match status" value="1"/>
</dbReference>
<evidence type="ECO:0000256" key="2">
    <source>
        <dbReference type="ARBA" id="ARBA00022723"/>
    </source>
</evidence>
<dbReference type="CDD" id="cd00067">
    <property type="entry name" value="GAL4"/>
    <property type="match status" value="1"/>
</dbReference>